<comment type="caution">
    <text evidence="2">The sequence shown here is derived from an EMBL/GenBank/DDBJ whole genome shotgun (WGS) entry which is preliminary data.</text>
</comment>
<dbReference type="OrthoDB" id="7512074at2759"/>
<organism evidence="2 3">
    <name type="scientific">Eumeta variegata</name>
    <name type="common">Bagworm moth</name>
    <name type="synonym">Eumeta japonica</name>
    <dbReference type="NCBI Taxonomy" id="151549"/>
    <lineage>
        <taxon>Eukaryota</taxon>
        <taxon>Metazoa</taxon>
        <taxon>Ecdysozoa</taxon>
        <taxon>Arthropoda</taxon>
        <taxon>Hexapoda</taxon>
        <taxon>Insecta</taxon>
        <taxon>Pterygota</taxon>
        <taxon>Neoptera</taxon>
        <taxon>Endopterygota</taxon>
        <taxon>Lepidoptera</taxon>
        <taxon>Glossata</taxon>
        <taxon>Ditrysia</taxon>
        <taxon>Tineoidea</taxon>
        <taxon>Psychidae</taxon>
        <taxon>Oiketicinae</taxon>
        <taxon>Eumeta</taxon>
    </lineage>
</organism>
<reference evidence="2 3" key="1">
    <citation type="journal article" date="2019" name="Commun. Biol.">
        <title>The bagworm genome reveals a unique fibroin gene that provides high tensile strength.</title>
        <authorList>
            <person name="Kono N."/>
            <person name="Nakamura H."/>
            <person name="Ohtoshi R."/>
            <person name="Tomita M."/>
            <person name="Numata K."/>
            <person name="Arakawa K."/>
        </authorList>
    </citation>
    <scope>NUCLEOTIDE SEQUENCE [LARGE SCALE GENOMIC DNA]</scope>
</reference>
<feature type="region of interest" description="Disordered" evidence="1">
    <location>
        <begin position="1"/>
        <end position="67"/>
    </location>
</feature>
<proteinExistence type="predicted"/>
<gene>
    <name evidence="2" type="ORF">EVAR_46345_1</name>
</gene>
<feature type="compositionally biased region" description="Low complexity" evidence="1">
    <location>
        <begin position="53"/>
        <end position="62"/>
    </location>
</feature>
<keyword evidence="3" id="KW-1185">Reference proteome</keyword>
<dbReference type="AlphaFoldDB" id="A0A4C1WY26"/>
<name>A0A4C1WY26_EUMVA</name>
<dbReference type="EMBL" id="BGZK01000660">
    <property type="protein sequence ID" value="GBP55049.1"/>
    <property type="molecule type" value="Genomic_DNA"/>
</dbReference>
<sequence>MGNRGTAQCMGNRGTAQCTGNKDADGPPACVHTANYLGYPRAPKKSPPPPETAAPRRAPARAVSSTLSYARAAAGPRSVPPAEKQNQTFAADDLNQLISIISIIDTNELVILAKKFRTAANPTEKLLSLIEHASHVEAITNNKF</sequence>
<accession>A0A4C1WY26</accession>
<evidence type="ECO:0000256" key="1">
    <source>
        <dbReference type="SAM" id="MobiDB-lite"/>
    </source>
</evidence>
<evidence type="ECO:0000313" key="2">
    <source>
        <dbReference type="EMBL" id="GBP55049.1"/>
    </source>
</evidence>
<protein>
    <submittedName>
        <fullName evidence="2">Uncharacterized protein</fullName>
    </submittedName>
</protein>
<evidence type="ECO:0000313" key="3">
    <source>
        <dbReference type="Proteomes" id="UP000299102"/>
    </source>
</evidence>
<dbReference type="Proteomes" id="UP000299102">
    <property type="component" value="Unassembled WGS sequence"/>
</dbReference>